<feature type="transmembrane region" description="Helical" evidence="1">
    <location>
        <begin position="212"/>
        <end position="231"/>
    </location>
</feature>
<keyword evidence="1" id="KW-1133">Transmembrane helix</keyword>
<dbReference type="EMBL" id="CCNB01000003">
    <property type="protein sequence ID" value="CDX19294.1"/>
    <property type="molecule type" value="Genomic_DNA"/>
</dbReference>
<organism evidence="2 3">
    <name type="scientific">Mesorhizobium plurifarium</name>
    <dbReference type="NCBI Taxonomy" id="69974"/>
    <lineage>
        <taxon>Bacteria</taxon>
        <taxon>Pseudomonadati</taxon>
        <taxon>Pseudomonadota</taxon>
        <taxon>Alphaproteobacteria</taxon>
        <taxon>Hyphomicrobiales</taxon>
        <taxon>Phyllobacteriaceae</taxon>
        <taxon>Mesorhizobium</taxon>
    </lineage>
</organism>
<reference evidence="2 3" key="1">
    <citation type="submission" date="2014-08" db="EMBL/GenBank/DDBJ databases">
        <authorList>
            <person name="Moulin Lionel"/>
        </authorList>
    </citation>
    <scope>NUCLEOTIDE SEQUENCE [LARGE SCALE GENOMIC DNA]</scope>
</reference>
<evidence type="ECO:0000313" key="3">
    <source>
        <dbReference type="Proteomes" id="UP000046373"/>
    </source>
</evidence>
<feature type="transmembrane region" description="Helical" evidence="1">
    <location>
        <begin position="61"/>
        <end position="87"/>
    </location>
</feature>
<feature type="transmembrane region" description="Helical" evidence="1">
    <location>
        <begin position="335"/>
        <end position="351"/>
    </location>
</feature>
<feature type="transmembrane region" description="Helical" evidence="1">
    <location>
        <begin position="27"/>
        <end position="49"/>
    </location>
</feature>
<keyword evidence="1" id="KW-0472">Membrane</keyword>
<feature type="transmembrane region" description="Helical" evidence="1">
    <location>
        <begin position="108"/>
        <end position="136"/>
    </location>
</feature>
<dbReference type="GeneID" id="31887882"/>
<dbReference type="AlphaFoldDB" id="A0A090DRK8"/>
<dbReference type="Proteomes" id="UP000046373">
    <property type="component" value="Unassembled WGS sequence"/>
</dbReference>
<accession>A0A090DRK8</accession>
<feature type="transmembrane region" description="Helical" evidence="1">
    <location>
        <begin position="277"/>
        <end position="302"/>
    </location>
</feature>
<feature type="transmembrane region" description="Helical" evidence="1">
    <location>
        <begin position="237"/>
        <end position="257"/>
    </location>
</feature>
<sequence>MRHDGLVLILLWRELVAGLRAMRRRDLAWIALGGGGLLAYAIADIVIALHAAAPKLRDDQLLWMLGLPITFAALGCLAGNAMSRLCLSRAFAPFLKALPLASAERRRMAGVGTFALGLPFTLMIAMSAGFACAVIGKPLAQAWGLGAAILFALGFGTAALWRLRRPRLVLDEAASQVTQVGRSWLRRLDRARPSWLSSWAWKLPAGHIRPSWKLAAAGLLLALAAIVGAWASLAGHSAGPAAVAGLAGGILVFMLGLRCQPLGSPVLRTAPIGFTHVWLRLVQLPLQLSLAFFLLPAGAALAAEPSAWSVPVASGLWLLVLNGAYAVFGAYFLNAPFVAMLSFAGALAYASYETLEYGRTVLIGLAALVFFLWHRTRQRYRNG</sequence>
<proteinExistence type="predicted"/>
<feature type="transmembrane region" description="Helical" evidence="1">
    <location>
        <begin position="357"/>
        <end position="373"/>
    </location>
</feature>
<keyword evidence="1" id="KW-0812">Transmembrane</keyword>
<name>A0A090DRK8_MESPL</name>
<feature type="transmembrane region" description="Helical" evidence="1">
    <location>
        <begin position="142"/>
        <end position="161"/>
    </location>
</feature>
<evidence type="ECO:0000313" key="2">
    <source>
        <dbReference type="EMBL" id="CDX19294.1"/>
    </source>
</evidence>
<evidence type="ECO:0000256" key="1">
    <source>
        <dbReference type="SAM" id="Phobius"/>
    </source>
</evidence>
<protein>
    <submittedName>
        <fullName evidence="2">Uncharacterized protein</fullName>
    </submittedName>
</protein>
<gene>
    <name evidence="2" type="ORF">MPLDJ20_110238</name>
</gene>
<feature type="transmembrane region" description="Helical" evidence="1">
    <location>
        <begin position="308"/>
        <end position="328"/>
    </location>
</feature>